<evidence type="ECO:0000313" key="1">
    <source>
        <dbReference type="EMBL" id="MBL7257826.1"/>
    </source>
</evidence>
<accession>A0ABS1VTP1</accession>
<gene>
    <name evidence="1" type="ORF">JKJ07_26315</name>
</gene>
<dbReference type="InterPro" id="IPR027417">
    <property type="entry name" value="P-loop_NTPase"/>
</dbReference>
<sequence>MHRGLDGVFWIGGGSGAGKSTIARALAGRHGLGLYDTDAVMREHAARADPRSCPQLAAFMRMSMDERWLRPPSTMLETFHWFRGEGFDLILDDLRDHPKPVIAEGFRLLPALVPQPARAVWLLPTPEFRRAAFDSRGSTWQLAARTTDPPRALAGLLERDRMFTDRLRAETRERGLPAIEVEPGMTETDLTDRVAGLLGLTDA</sequence>
<name>A0ABS1VTP1_9ACTN</name>
<organism evidence="1 2">
    <name type="scientific">Paractinoplanes lichenicola</name>
    <dbReference type="NCBI Taxonomy" id="2802976"/>
    <lineage>
        <taxon>Bacteria</taxon>
        <taxon>Bacillati</taxon>
        <taxon>Actinomycetota</taxon>
        <taxon>Actinomycetes</taxon>
        <taxon>Micromonosporales</taxon>
        <taxon>Micromonosporaceae</taxon>
        <taxon>Paractinoplanes</taxon>
    </lineage>
</organism>
<dbReference type="Proteomes" id="UP000598996">
    <property type="component" value="Unassembled WGS sequence"/>
</dbReference>
<evidence type="ECO:0008006" key="3">
    <source>
        <dbReference type="Google" id="ProtNLM"/>
    </source>
</evidence>
<reference evidence="1 2" key="1">
    <citation type="submission" date="2021-01" db="EMBL/GenBank/DDBJ databases">
        <title>Actinoplanes sp. nov. LDG1-01 isolated from lichen.</title>
        <authorList>
            <person name="Saeng-In P."/>
            <person name="Phongsopitanun W."/>
            <person name="Kanchanasin P."/>
            <person name="Yuki M."/>
            <person name="Kudo T."/>
            <person name="Ohkuma M."/>
            <person name="Tanasupawat S."/>
        </authorList>
    </citation>
    <scope>NUCLEOTIDE SEQUENCE [LARGE SCALE GENOMIC DNA]</scope>
    <source>
        <strain evidence="1 2">LDG1-01</strain>
    </source>
</reference>
<comment type="caution">
    <text evidence="1">The sequence shown here is derived from an EMBL/GenBank/DDBJ whole genome shotgun (WGS) entry which is preliminary data.</text>
</comment>
<protein>
    <recommendedName>
        <fullName evidence="3">Shikimate kinase</fullName>
    </recommendedName>
</protein>
<dbReference type="SUPFAM" id="SSF52540">
    <property type="entry name" value="P-loop containing nucleoside triphosphate hydrolases"/>
    <property type="match status" value="1"/>
</dbReference>
<dbReference type="EMBL" id="JAENHO010000007">
    <property type="protein sequence ID" value="MBL7257826.1"/>
    <property type="molecule type" value="Genomic_DNA"/>
</dbReference>
<dbReference type="Gene3D" id="3.40.50.300">
    <property type="entry name" value="P-loop containing nucleotide triphosphate hydrolases"/>
    <property type="match status" value="1"/>
</dbReference>
<proteinExistence type="predicted"/>
<keyword evidence="2" id="KW-1185">Reference proteome</keyword>
<evidence type="ECO:0000313" key="2">
    <source>
        <dbReference type="Proteomes" id="UP000598996"/>
    </source>
</evidence>